<evidence type="ECO:0000313" key="1">
    <source>
        <dbReference type="EMBL" id="ETX08491.1"/>
    </source>
</evidence>
<organism evidence="1 2">
    <name type="scientific">Candidatus Entotheonella gemina</name>
    <dbReference type="NCBI Taxonomy" id="1429439"/>
    <lineage>
        <taxon>Bacteria</taxon>
        <taxon>Pseudomonadati</taxon>
        <taxon>Nitrospinota/Tectimicrobiota group</taxon>
        <taxon>Candidatus Tectimicrobiota</taxon>
        <taxon>Candidatus Entotheonellia</taxon>
        <taxon>Candidatus Entotheonellales</taxon>
        <taxon>Candidatus Entotheonellaceae</taxon>
        <taxon>Candidatus Entotheonella</taxon>
    </lineage>
</organism>
<comment type="caution">
    <text evidence="1">The sequence shown here is derived from an EMBL/GenBank/DDBJ whole genome shotgun (WGS) entry which is preliminary data.</text>
</comment>
<dbReference type="AlphaFoldDB" id="W4MEZ2"/>
<keyword evidence="2" id="KW-1185">Reference proteome</keyword>
<reference evidence="1 2" key="1">
    <citation type="journal article" date="2014" name="Nature">
        <title>An environmental bacterial taxon with a large and distinct metabolic repertoire.</title>
        <authorList>
            <person name="Wilson M.C."/>
            <person name="Mori T."/>
            <person name="Ruckert C."/>
            <person name="Uria A.R."/>
            <person name="Helf M.J."/>
            <person name="Takada K."/>
            <person name="Gernert C."/>
            <person name="Steffens U.A."/>
            <person name="Heycke N."/>
            <person name="Schmitt S."/>
            <person name="Rinke C."/>
            <person name="Helfrich E.J."/>
            <person name="Brachmann A.O."/>
            <person name="Gurgui C."/>
            <person name="Wakimoto T."/>
            <person name="Kracht M."/>
            <person name="Crusemann M."/>
            <person name="Hentschel U."/>
            <person name="Abe I."/>
            <person name="Matsunaga S."/>
            <person name="Kalinowski J."/>
            <person name="Takeyama H."/>
            <person name="Piel J."/>
        </authorList>
    </citation>
    <scope>NUCLEOTIDE SEQUENCE [LARGE SCALE GENOMIC DNA]</scope>
    <source>
        <strain evidence="2">TSY2</strain>
    </source>
</reference>
<sequence length="280" mass="30061">MKIQPSIALISLIALVMIATMTGVSYGQLVPYDDFSTDLIDPGKWHGNETPSSRNNPNTEALRLIEDGKLRMMARAYGGTDADTGRSGGNFGLAVRRSDLVTMMQAEVTVLSATVEDCPENSLSTRARAQLFGYFFNDGSGGPGDSTGDVVAGFDKRVDSRSGNSFLAFVARCTTSGCGAADTIAFEIFDTPMLIGQADTMRLEWDAAGEQFMFTLNPASADEAVKTISYAGIVVNMGPSDFGLDRLRLRNQAANCVSGRRMSALEVLYDDVQLNIEATQ</sequence>
<dbReference type="Proteomes" id="UP000019140">
    <property type="component" value="Unassembled WGS sequence"/>
</dbReference>
<dbReference type="EMBL" id="AZHX01000208">
    <property type="protein sequence ID" value="ETX08491.1"/>
    <property type="molecule type" value="Genomic_DNA"/>
</dbReference>
<dbReference type="HOGENOM" id="CLU_992824_0_0_7"/>
<protein>
    <submittedName>
        <fullName evidence="1">Uncharacterized protein</fullName>
    </submittedName>
</protein>
<evidence type="ECO:0000313" key="2">
    <source>
        <dbReference type="Proteomes" id="UP000019140"/>
    </source>
</evidence>
<name>W4MEZ2_9BACT</name>
<accession>W4MEZ2</accession>
<gene>
    <name evidence="1" type="ORF">ETSY2_05135</name>
</gene>
<proteinExistence type="predicted"/>